<proteinExistence type="predicted"/>
<evidence type="ECO:0000259" key="3">
    <source>
        <dbReference type="PROSITE" id="PS50110"/>
    </source>
</evidence>
<gene>
    <name evidence="4" type="ORF">COV72_06850</name>
</gene>
<dbReference type="PROSITE" id="PS50110">
    <property type="entry name" value="RESPONSE_REGULATORY"/>
    <property type="match status" value="1"/>
</dbReference>
<protein>
    <recommendedName>
        <fullName evidence="3">Response regulatory domain-containing protein</fullName>
    </recommendedName>
</protein>
<dbReference type="AlphaFoldDB" id="A0A2H0LWE6"/>
<dbReference type="Proteomes" id="UP000229641">
    <property type="component" value="Unassembled WGS sequence"/>
</dbReference>
<sequence length="139" mass="15706">MGIKIMVIDKDKKLLNWLSETLALAGYEAYTCTDEDSSIEKVFQLKPDLILLGFNKPAKSGFFLASELRLSAEHIPVIAMTSFYNKAECLKLIEVCNVRRCLLKPFNPLDVITIIENFSQLTESALREERLVLAEAHIS</sequence>
<name>A0A2H0LWE6_9BACT</name>
<dbReference type="PANTHER" id="PTHR44591:SF3">
    <property type="entry name" value="RESPONSE REGULATORY DOMAIN-CONTAINING PROTEIN"/>
    <property type="match status" value="1"/>
</dbReference>
<reference evidence="4 5" key="1">
    <citation type="submission" date="2017-09" db="EMBL/GenBank/DDBJ databases">
        <title>Depth-based differentiation of microbial function through sediment-hosted aquifers and enrichment of novel symbionts in the deep terrestrial subsurface.</title>
        <authorList>
            <person name="Probst A.J."/>
            <person name="Ladd B."/>
            <person name="Jarett J.K."/>
            <person name="Geller-Mcgrath D.E."/>
            <person name="Sieber C.M."/>
            <person name="Emerson J.B."/>
            <person name="Anantharaman K."/>
            <person name="Thomas B.C."/>
            <person name="Malmstrom R."/>
            <person name="Stieglmeier M."/>
            <person name="Klingl A."/>
            <person name="Woyke T."/>
            <person name="Ryan C.M."/>
            <person name="Banfield J.F."/>
        </authorList>
    </citation>
    <scope>NUCLEOTIDE SEQUENCE [LARGE SCALE GENOMIC DNA]</scope>
    <source>
        <strain evidence="4">CG11_big_fil_rev_8_21_14_0_20_42_13</strain>
    </source>
</reference>
<dbReference type="InterPro" id="IPR011006">
    <property type="entry name" value="CheY-like_superfamily"/>
</dbReference>
<dbReference type="InterPro" id="IPR001789">
    <property type="entry name" value="Sig_transdc_resp-reg_receiver"/>
</dbReference>
<evidence type="ECO:0000256" key="2">
    <source>
        <dbReference type="PROSITE-ProRule" id="PRU00169"/>
    </source>
</evidence>
<evidence type="ECO:0000313" key="4">
    <source>
        <dbReference type="EMBL" id="PIQ88718.1"/>
    </source>
</evidence>
<dbReference type="SUPFAM" id="SSF52172">
    <property type="entry name" value="CheY-like"/>
    <property type="match status" value="1"/>
</dbReference>
<comment type="caution">
    <text evidence="2">Lacks conserved residue(s) required for the propagation of feature annotation.</text>
</comment>
<dbReference type="SMART" id="SM00448">
    <property type="entry name" value="REC"/>
    <property type="match status" value="1"/>
</dbReference>
<comment type="caution">
    <text evidence="4">The sequence shown here is derived from an EMBL/GenBank/DDBJ whole genome shotgun (WGS) entry which is preliminary data.</text>
</comment>
<keyword evidence="1" id="KW-0597">Phosphoprotein</keyword>
<dbReference type="Pfam" id="PF00072">
    <property type="entry name" value="Response_reg"/>
    <property type="match status" value="1"/>
</dbReference>
<dbReference type="PANTHER" id="PTHR44591">
    <property type="entry name" value="STRESS RESPONSE REGULATOR PROTEIN 1"/>
    <property type="match status" value="1"/>
</dbReference>
<feature type="domain" description="Response regulatory" evidence="3">
    <location>
        <begin position="4"/>
        <end position="119"/>
    </location>
</feature>
<dbReference type="CDD" id="cd00156">
    <property type="entry name" value="REC"/>
    <property type="match status" value="1"/>
</dbReference>
<dbReference type="EMBL" id="PCWA01000090">
    <property type="protein sequence ID" value="PIQ88718.1"/>
    <property type="molecule type" value="Genomic_DNA"/>
</dbReference>
<evidence type="ECO:0000256" key="1">
    <source>
        <dbReference type="ARBA" id="ARBA00022553"/>
    </source>
</evidence>
<organism evidence="4 5">
    <name type="scientific">Candidatus Ghiorseimicrobium undicola</name>
    <dbReference type="NCBI Taxonomy" id="1974746"/>
    <lineage>
        <taxon>Bacteria</taxon>
        <taxon>Pseudomonadati</taxon>
        <taxon>Candidatus Omnitrophota</taxon>
        <taxon>Candidatus Ghiorseimicrobium</taxon>
    </lineage>
</organism>
<dbReference type="GO" id="GO:0000160">
    <property type="term" value="P:phosphorelay signal transduction system"/>
    <property type="evidence" value="ECO:0007669"/>
    <property type="project" value="InterPro"/>
</dbReference>
<dbReference type="InterPro" id="IPR050595">
    <property type="entry name" value="Bact_response_regulator"/>
</dbReference>
<dbReference type="Gene3D" id="3.40.50.2300">
    <property type="match status" value="1"/>
</dbReference>
<accession>A0A2H0LWE6</accession>
<evidence type="ECO:0000313" key="5">
    <source>
        <dbReference type="Proteomes" id="UP000229641"/>
    </source>
</evidence>